<dbReference type="EMBL" id="JAQJJC010000001">
    <property type="protein sequence ID" value="MDN5113065.1"/>
    <property type="molecule type" value="Genomic_DNA"/>
</dbReference>
<reference evidence="2" key="2">
    <citation type="submission" date="2023-01" db="EMBL/GenBank/DDBJ databases">
        <authorList>
            <person name="Uljanovas D."/>
        </authorList>
    </citation>
    <scope>NUCLEOTIDE SEQUENCE</scope>
    <source>
        <strain evidence="2">S41</strain>
        <strain evidence="1">W48</strain>
    </source>
</reference>
<dbReference type="RefSeq" id="WP_130529157.1">
    <property type="nucleotide sequence ID" value="NZ_JAQJJC010000001.1"/>
</dbReference>
<dbReference type="Pfam" id="PF01026">
    <property type="entry name" value="TatD_DNase"/>
    <property type="match status" value="1"/>
</dbReference>
<dbReference type="Gene3D" id="3.20.20.140">
    <property type="entry name" value="Metal-dependent hydrolases"/>
    <property type="match status" value="1"/>
</dbReference>
<name>A0AAW7QCW5_9BACT</name>
<sequence>MNLYHISKIPKNRILVETDAPFIKNVLPYNNYFVYDYLSEYWDISIIDVYKIIYKNFNTFCNNKAITQQTLL</sequence>
<dbReference type="EMBL" id="JAQJJG010000013">
    <property type="protein sequence ID" value="MDN5124262.1"/>
    <property type="molecule type" value="Genomic_DNA"/>
</dbReference>
<dbReference type="InterPro" id="IPR032466">
    <property type="entry name" value="Metal_Hydrolase"/>
</dbReference>
<evidence type="ECO:0000313" key="3">
    <source>
        <dbReference type="Proteomes" id="UP001170364"/>
    </source>
</evidence>
<accession>A0AAW7QCW5</accession>
<evidence type="ECO:0000313" key="2">
    <source>
        <dbReference type="EMBL" id="MDN5124262.1"/>
    </source>
</evidence>
<reference evidence="2" key="1">
    <citation type="journal article" date="2023" name="Microorganisms">
        <title>Genomic Characterization of Arcobacter butzleri Strains Isolated from Various Sources in Lithuania.</title>
        <authorList>
            <person name="Uljanovas D."/>
            <person name="Golz G."/>
            <person name="Fleischmann S."/>
            <person name="Kudirkiene E."/>
            <person name="Kasetiene N."/>
            <person name="Grineviciene A."/>
            <person name="Tamuleviciene E."/>
            <person name="Aksomaitiene J."/>
            <person name="Alter T."/>
            <person name="Malakauskas M."/>
        </authorList>
    </citation>
    <scope>NUCLEOTIDE SEQUENCE</scope>
    <source>
        <strain evidence="2">S41</strain>
        <strain evidence="1">W48</strain>
    </source>
</reference>
<proteinExistence type="predicted"/>
<dbReference type="Proteomes" id="UP001170713">
    <property type="component" value="Unassembled WGS sequence"/>
</dbReference>
<dbReference type="InterPro" id="IPR001130">
    <property type="entry name" value="TatD-like"/>
</dbReference>
<evidence type="ECO:0000313" key="1">
    <source>
        <dbReference type="EMBL" id="MDN5113065.1"/>
    </source>
</evidence>
<comment type="caution">
    <text evidence="2">The sequence shown here is derived from an EMBL/GenBank/DDBJ whole genome shotgun (WGS) entry which is preliminary data.</text>
</comment>
<dbReference type="AlphaFoldDB" id="A0AAW7QCW5"/>
<dbReference type="SUPFAM" id="SSF51556">
    <property type="entry name" value="Metallo-dependent hydrolases"/>
    <property type="match status" value="1"/>
</dbReference>
<protein>
    <submittedName>
        <fullName evidence="2">TatD family hydrolase</fullName>
    </submittedName>
</protein>
<dbReference type="Proteomes" id="UP001170364">
    <property type="component" value="Unassembled WGS sequence"/>
</dbReference>
<organism evidence="2 3">
    <name type="scientific">Aliarcobacter butzleri</name>
    <dbReference type="NCBI Taxonomy" id="28197"/>
    <lineage>
        <taxon>Bacteria</taxon>
        <taxon>Pseudomonadati</taxon>
        <taxon>Campylobacterota</taxon>
        <taxon>Epsilonproteobacteria</taxon>
        <taxon>Campylobacterales</taxon>
        <taxon>Arcobacteraceae</taxon>
        <taxon>Aliarcobacter</taxon>
    </lineage>
</organism>
<keyword evidence="2" id="KW-0378">Hydrolase</keyword>
<gene>
    <name evidence="1" type="ORF">PJV88_00280</name>
    <name evidence="2" type="ORF">PJV93_10120</name>
</gene>
<dbReference type="GO" id="GO:0016788">
    <property type="term" value="F:hydrolase activity, acting on ester bonds"/>
    <property type="evidence" value="ECO:0007669"/>
    <property type="project" value="InterPro"/>
</dbReference>